<feature type="transmembrane region" description="Helical" evidence="1">
    <location>
        <begin position="61"/>
        <end position="85"/>
    </location>
</feature>
<evidence type="ECO:0000256" key="1">
    <source>
        <dbReference type="SAM" id="Phobius"/>
    </source>
</evidence>
<dbReference type="AlphaFoldDB" id="A0AAU8NH89"/>
<evidence type="ECO:0008006" key="3">
    <source>
        <dbReference type="Google" id="ProtNLM"/>
    </source>
</evidence>
<organism evidence="2">
    <name type="scientific">Paenibacillus sp. AN1007</name>
    <dbReference type="NCBI Taxonomy" id="3151385"/>
    <lineage>
        <taxon>Bacteria</taxon>
        <taxon>Bacillati</taxon>
        <taxon>Bacillota</taxon>
        <taxon>Bacilli</taxon>
        <taxon>Bacillales</taxon>
        <taxon>Paenibacillaceae</taxon>
        <taxon>Paenibacillus</taxon>
    </lineage>
</organism>
<reference evidence="2" key="1">
    <citation type="submission" date="2024-05" db="EMBL/GenBank/DDBJ databases">
        <title>Draft genome assemblies of 36 bacteria isolated from hibernating arctic ground squirrels.</title>
        <authorList>
            <person name="McKee H."/>
            <person name="Mullen L."/>
            <person name="Drown D.M."/>
            <person name="Duddleston K.N."/>
        </authorList>
    </citation>
    <scope>NUCLEOTIDE SEQUENCE</scope>
    <source>
        <strain evidence="2">AN1007</strain>
    </source>
</reference>
<evidence type="ECO:0000313" key="2">
    <source>
        <dbReference type="EMBL" id="XCP97083.1"/>
    </source>
</evidence>
<dbReference type="EMBL" id="CP159992">
    <property type="protein sequence ID" value="XCP97083.1"/>
    <property type="molecule type" value="Genomic_DNA"/>
</dbReference>
<keyword evidence="1" id="KW-1133">Transmembrane helix</keyword>
<sequence length="465" mass="51904">MGDSKHQFTEQNLSNIKSMFYEKVAKYKSDSNVSVLPTRSSFDESVHAERNIKNMKRYRKVFYIPVAAVLSLCIVTGAAASIGIIDLTSVLQFLGLDRINILQPVHRVSEDQGIRMEVIGAVRDGDAAEVYASVSDLTSDRIDETLDVYDYRLSGGSASNAQTIHYDKASRTAIVRFITQGKGSSNRMTIRINTLMSGAAREDGYSIPMDWNALLKNRDQSSYELLNQDQISGLGGKIANEMDKNSFQVLRKDQTNISVPGVDWMHISNIGFINGKLHVQINPDNEMGGYNHGFFYFTDAQGHKLDIPEYSISYGHYMKDGVRYGGDYIEYVYDLTAVDAVDKLKLRGSFTNIGEVIQGKWETSFNLEQHNASKSGHVNLGRNADTHVKVTLSPIGITLTGDDLSRIRMEDLNIELHLTDGTKRAARSGFIQLDNDLLKWISSETVPVKEVSYLLIDGKKVSLEE</sequence>
<keyword evidence="1" id="KW-0472">Membrane</keyword>
<gene>
    <name evidence="2" type="ORF">ABXS70_10430</name>
</gene>
<name>A0AAU8NH89_9BACL</name>
<dbReference type="RefSeq" id="WP_366295631.1">
    <property type="nucleotide sequence ID" value="NZ_CP159992.1"/>
</dbReference>
<protein>
    <recommendedName>
        <fullName evidence="3">DUF4179 domain-containing protein</fullName>
    </recommendedName>
</protein>
<proteinExistence type="predicted"/>
<keyword evidence="1" id="KW-0812">Transmembrane</keyword>
<accession>A0AAU8NH89</accession>